<accession>A0A5C5VFD8</accession>
<comment type="caution">
    <text evidence="3">The sequence shown here is derived from an EMBL/GenBank/DDBJ whole genome shotgun (WGS) entry which is preliminary data.</text>
</comment>
<feature type="region of interest" description="Disordered" evidence="1">
    <location>
        <begin position="132"/>
        <end position="157"/>
    </location>
</feature>
<evidence type="ECO:0000313" key="4">
    <source>
        <dbReference type="Proteomes" id="UP000316714"/>
    </source>
</evidence>
<organism evidence="3 4">
    <name type="scientific">Posidoniimonas corsicana</name>
    <dbReference type="NCBI Taxonomy" id="1938618"/>
    <lineage>
        <taxon>Bacteria</taxon>
        <taxon>Pseudomonadati</taxon>
        <taxon>Planctomycetota</taxon>
        <taxon>Planctomycetia</taxon>
        <taxon>Pirellulales</taxon>
        <taxon>Lacipirellulaceae</taxon>
        <taxon>Posidoniimonas</taxon>
    </lineage>
</organism>
<evidence type="ECO:0000256" key="1">
    <source>
        <dbReference type="SAM" id="MobiDB-lite"/>
    </source>
</evidence>
<gene>
    <name evidence="3" type="ORF">KOR34_23140</name>
</gene>
<feature type="signal peptide" evidence="2">
    <location>
        <begin position="1"/>
        <end position="20"/>
    </location>
</feature>
<keyword evidence="2" id="KW-0732">Signal</keyword>
<dbReference type="PROSITE" id="PS51257">
    <property type="entry name" value="PROKAR_LIPOPROTEIN"/>
    <property type="match status" value="1"/>
</dbReference>
<protein>
    <submittedName>
        <fullName evidence="3">Uncharacterized protein</fullName>
    </submittedName>
</protein>
<proteinExistence type="predicted"/>
<keyword evidence="4" id="KW-1185">Reference proteome</keyword>
<evidence type="ECO:0000313" key="3">
    <source>
        <dbReference type="EMBL" id="TWT37364.1"/>
    </source>
</evidence>
<feature type="chain" id="PRO_5023093371" evidence="2">
    <location>
        <begin position="21"/>
        <end position="157"/>
    </location>
</feature>
<reference evidence="3 4" key="1">
    <citation type="submission" date="2019-02" db="EMBL/GenBank/DDBJ databases">
        <title>Deep-cultivation of Planctomycetes and their phenomic and genomic characterization uncovers novel biology.</title>
        <authorList>
            <person name="Wiegand S."/>
            <person name="Jogler M."/>
            <person name="Boedeker C."/>
            <person name="Pinto D."/>
            <person name="Vollmers J."/>
            <person name="Rivas-Marin E."/>
            <person name="Kohn T."/>
            <person name="Peeters S.H."/>
            <person name="Heuer A."/>
            <person name="Rast P."/>
            <person name="Oberbeckmann S."/>
            <person name="Bunk B."/>
            <person name="Jeske O."/>
            <person name="Meyerdierks A."/>
            <person name="Storesund J.E."/>
            <person name="Kallscheuer N."/>
            <person name="Luecker S."/>
            <person name="Lage O.M."/>
            <person name="Pohl T."/>
            <person name="Merkel B.J."/>
            <person name="Hornburger P."/>
            <person name="Mueller R.-W."/>
            <person name="Bruemmer F."/>
            <person name="Labrenz M."/>
            <person name="Spormann A.M."/>
            <person name="Op Den Camp H."/>
            <person name="Overmann J."/>
            <person name="Amann R."/>
            <person name="Jetten M.S.M."/>
            <person name="Mascher T."/>
            <person name="Medema M.H."/>
            <person name="Devos D.P."/>
            <person name="Kaster A.-K."/>
            <person name="Ovreas L."/>
            <person name="Rohde M."/>
            <person name="Galperin M.Y."/>
            <person name="Jogler C."/>
        </authorList>
    </citation>
    <scope>NUCLEOTIDE SEQUENCE [LARGE SCALE GENOMIC DNA]</scope>
    <source>
        <strain evidence="3 4">KOR34</strain>
    </source>
</reference>
<dbReference type="Proteomes" id="UP000316714">
    <property type="component" value="Unassembled WGS sequence"/>
</dbReference>
<dbReference type="AlphaFoldDB" id="A0A5C5VFD8"/>
<name>A0A5C5VFD8_9BACT</name>
<evidence type="ECO:0000256" key="2">
    <source>
        <dbReference type="SAM" id="SignalP"/>
    </source>
</evidence>
<dbReference type="EMBL" id="SIHJ01000001">
    <property type="protein sequence ID" value="TWT37364.1"/>
    <property type="molecule type" value="Genomic_DNA"/>
</dbReference>
<sequence length="157" mass="15678" precursor="true">MKRITLLLAALMLVSSTVGCGCCRRLRDRLCRGSYCGPAAAVAPAAVASPGLLAGPAAVPTHTPVQTPVAAPAPMMMAPPQMMPSCVPCDPCCIPCDPCCGGYGYYGVGYPMGGGMYDSGWSGSCGCDSSAGSYDGPVSPSPATRDPGPANRGDAGI</sequence>
<dbReference type="RefSeq" id="WP_146564707.1">
    <property type="nucleotide sequence ID" value="NZ_SIHJ01000001.1"/>
</dbReference>